<dbReference type="InterPro" id="IPR010987">
    <property type="entry name" value="Glutathione-S-Trfase_C-like"/>
</dbReference>
<protein>
    <submittedName>
        <fullName evidence="5">Glutathione-dependent reductase</fullName>
    </submittedName>
</protein>
<keyword evidence="6" id="KW-1185">Reference proteome</keyword>
<dbReference type="Proteomes" id="UP000644693">
    <property type="component" value="Unassembled WGS sequence"/>
</dbReference>
<dbReference type="InterPro" id="IPR016639">
    <property type="entry name" value="GST_Omega/GSH"/>
</dbReference>
<dbReference type="SFLD" id="SFLDS00019">
    <property type="entry name" value="Glutathione_Transferase_(cytos"/>
    <property type="match status" value="1"/>
</dbReference>
<organism evidence="5 6">
    <name type="scientific">Parahalioglobus pacificus</name>
    <dbReference type="NCBI Taxonomy" id="930806"/>
    <lineage>
        <taxon>Bacteria</taxon>
        <taxon>Pseudomonadati</taxon>
        <taxon>Pseudomonadota</taxon>
        <taxon>Gammaproteobacteria</taxon>
        <taxon>Cellvibrionales</taxon>
        <taxon>Halieaceae</taxon>
        <taxon>Parahalioglobus</taxon>
    </lineage>
</organism>
<reference evidence="5" key="1">
    <citation type="journal article" date="2014" name="Int. J. Syst. Evol. Microbiol.">
        <title>Complete genome sequence of Corynebacterium casei LMG S-19264T (=DSM 44701T), isolated from a smear-ripened cheese.</title>
        <authorList>
            <consortium name="US DOE Joint Genome Institute (JGI-PGF)"/>
            <person name="Walter F."/>
            <person name="Albersmeier A."/>
            <person name="Kalinowski J."/>
            <person name="Ruckert C."/>
        </authorList>
    </citation>
    <scope>NUCLEOTIDE SEQUENCE</scope>
    <source>
        <strain evidence="5">KCTC 23430</strain>
    </source>
</reference>
<dbReference type="InterPro" id="IPR004045">
    <property type="entry name" value="Glutathione_S-Trfase_N"/>
</dbReference>
<dbReference type="SFLD" id="SFLDG01148">
    <property type="entry name" value="Xi_(cytGST)"/>
    <property type="match status" value="1"/>
</dbReference>
<feature type="active site" description="Nucleophile" evidence="1">
    <location>
        <position position="63"/>
    </location>
</feature>
<reference evidence="5" key="2">
    <citation type="submission" date="2020-09" db="EMBL/GenBank/DDBJ databases">
        <authorList>
            <person name="Sun Q."/>
            <person name="Kim S."/>
        </authorList>
    </citation>
    <scope>NUCLEOTIDE SEQUENCE</scope>
    <source>
        <strain evidence="5">KCTC 23430</strain>
    </source>
</reference>
<dbReference type="InterPro" id="IPR036282">
    <property type="entry name" value="Glutathione-S-Trfase_C_sf"/>
</dbReference>
<evidence type="ECO:0000313" key="6">
    <source>
        <dbReference type="Proteomes" id="UP000644693"/>
    </source>
</evidence>
<dbReference type="SUPFAM" id="SSF47616">
    <property type="entry name" value="GST C-terminal domain-like"/>
    <property type="match status" value="1"/>
</dbReference>
<dbReference type="GO" id="GO:0004364">
    <property type="term" value="F:glutathione transferase activity"/>
    <property type="evidence" value="ECO:0007669"/>
    <property type="project" value="InterPro"/>
</dbReference>
<feature type="site" description="Lowers pKa of active site Cys" evidence="3">
    <location>
        <position position="295"/>
    </location>
</feature>
<gene>
    <name evidence="5" type="ORF">GCM10007053_30370</name>
</gene>
<evidence type="ECO:0000256" key="3">
    <source>
        <dbReference type="PIRSR" id="PIRSR015753-3"/>
    </source>
</evidence>
<proteinExistence type="predicted"/>
<dbReference type="PROSITE" id="PS50405">
    <property type="entry name" value="GST_CTER"/>
    <property type="match status" value="1"/>
</dbReference>
<dbReference type="SUPFAM" id="SSF52833">
    <property type="entry name" value="Thioredoxin-like"/>
    <property type="match status" value="1"/>
</dbReference>
<feature type="binding site" evidence="2">
    <location>
        <position position="96"/>
    </location>
    <ligand>
        <name>glutathione</name>
        <dbReference type="ChEBI" id="CHEBI:57925"/>
    </ligand>
</feature>
<name>A0A918XN92_9GAMM</name>
<feature type="binding site" evidence="2">
    <location>
        <begin position="147"/>
        <end position="148"/>
    </location>
    <ligand>
        <name>glutathione</name>
        <dbReference type="ChEBI" id="CHEBI:57925"/>
    </ligand>
</feature>
<dbReference type="InterPro" id="IPR040079">
    <property type="entry name" value="Glutathione_S-Trfase"/>
</dbReference>
<dbReference type="PANTHER" id="PTHR32419:SF6">
    <property type="entry name" value="GLUTATHIONE S-TRANSFERASE OMEGA-LIKE 1-RELATED"/>
    <property type="match status" value="1"/>
</dbReference>
<dbReference type="InterPro" id="IPR047047">
    <property type="entry name" value="GST_Omega-like_C"/>
</dbReference>
<evidence type="ECO:0000256" key="2">
    <source>
        <dbReference type="PIRSR" id="PIRSR015753-2"/>
    </source>
</evidence>
<dbReference type="CDD" id="cd03190">
    <property type="entry name" value="GST_C_Omega_like"/>
    <property type="match status" value="1"/>
</dbReference>
<dbReference type="PANTHER" id="PTHR32419">
    <property type="entry name" value="GLUTATHIONYL-HYDROQUINONE REDUCTASE"/>
    <property type="match status" value="1"/>
</dbReference>
<dbReference type="Pfam" id="PF13409">
    <property type="entry name" value="GST_N_2"/>
    <property type="match status" value="1"/>
</dbReference>
<dbReference type="AlphaFoldDB" id="A0A918XN92"/>
<evidence type="ECO:0000256" key="1">
    <source>
        <dbReference type="PIRSR" id="PIRSR015753-1"/>
    </source>
</evidence>
<feature type="binding site" evidence="2">
    <location>
        <begin position="129"/>
        <end position="132"/>
    </location>
    <ligand>
        <name>glutathione</name>
        <dbReference type="ChEBI" id="CHEBI:57925"/>
    </ligand>
</feature>
<evidence type="ECO:0000313" key="5">
    <source>
        <dbReference type="EMBL" id="GHD39132.1"/>
    </source>
</evidence>
<dbReference type="Pfam" id="PF13410">
    <property type="entry name" value="GST_C_2"/>
    <property type="match status" value="1"/>
</dbReference>
<sequence>MGMLVEGKWHDVWYDTSGSKGRFIREDAQFRNWITVDGSAGDSGEAGFKAESGRYHLCVSLACPWAHRTLMMRSLKGLEAHISVSVVSPIMLEHGWTYHRDEGSSGDPLHNAEFHHQIYTAAQEDYSGRVTVPVLWDKEQNTIVSNESSEIIRMLNEAFNGITGNQDDYYPVALRDQIKQWNDRIYPAINNGVYRAGFATTQGAYEEAYRTLFDALDDIDAHLGSHRYLTGERVTEADIRLFTTLIRFDAIYHGHFKCNRQRLEDYDHIPGYIRDIYQLPGVADTVDFDHIKTHYYASHRMINPTGVVPLGPDIDYARPHGRERLIAA</sequence>
<comment type="caution">
    <text evidence="5">The sequence shown here is derived from an EMBL/GenBank/DDBJ whole genome shotgun (WGS) entry which is preliminary data.</text>
</comment>
<dbReference type="Gene3D" id="3.40.30.10">
    <property type="entry name" value="Glutaredoxin"/>
    <property type="match status" value="1"/>
</dbReference>
<dbReference type="FunFam" id="3.40.30.10:FF:000058">
    <property type="entry name" value="Glutathione S-transferase, omega"/>
    <property type="match status" value="1"/>
</dbReference>
<evidence type="ECO:0000259" key="4">
    <source>
        <dbReference type="PROSITE" id="PS50405"/>
    </source>
</evidence>
<feature type="active site" description="Proton donor/acceptor" evidence="1">
    <location>
        <position position="194"/>
    </location>
</feature>
<accession>A0A918XN92</accession>
<dbReference type="GO" id="GO:0005737">
    <property type="term" value="C:cytoplasm"/>
    <property type="evidence" value="ECO:0007669"/>
    <property type="project" value="TreeGrafter"/>
</dbReference>
<dbReference type="RefSeq" id="WP_189478687.1">
    <property type="nucleotide sequence ID" value="NZ_BMYM01000004.1"/>
</dbReference>
<dbReference type="InterPro" id="IPR036249">
    <property type="entry name" value="Thioredoxin-like_sf"/>
</dbReference>
<feature type="site" description="Lowers pKa of active site Cys" evidence="3">
    <location>
        <position position="252"/>
    </location>
</feature>
<feature type="domain" description="GST C-terminal" evidence="4">
    <location>
        <begin position="171"/>
        <end position="295"/>
    </location>
</feature>
<dbReference type="SFLD" id="SFLDG01206">
    <property type="entry name" value="Xi.1"/>
    <property type="match status" value="1"/>
</dbReference>
<dbReference type="PIRSF" id="PIRSF015753">
    <property type="entry name" value="GST"/>
    <property type="match status" value="1"/>
</dbReference>
<dbReference type="Gene3D" id="1.20.1050.10">
    <property type="match status" value="1"/>
</dbReference>
<dbReference type="EMBL" id="BMYM01000004">
    <property type="protein sequence ID" value="GHD39132.1"/>
    <property type="molecule type" value="Genomic_DNA"/>
</dbReference>